<evidence type="ECO:0000313" key="8">
    <source>
        <dbReference type="Proteomes" id="UP000034291"/>
    </source>
</evidence>
<feature type="transmembrane region" description="Helical" evidence="6">
    <location>
        <begin position="505"/>
        <end position="523"/>
    </location>
</feature>
<evidence type="ECO:0000256" key="2">
    <source>
        <dbReference type="ARBA" id="ARBA00022448"/>
    </source>
</evidence>
<keyword evidence="5 6" id="KW-0472">Membrane</keyword>
<evidence type="ECO:0000256" key="1">
    <source>
        <dbReference type="ARBA" id="ARBA00004141"/>
    </source>
</evidence>
<sequence length="572" mass="61946">MFNLRYKNPRLSAPDRVAGIPIPTAAAAAATTTAAMAKLESEPVESGGDVLVLAQADDRELLAKMGYQQELRRQYSTLQIFAIAFSIMGLVPSIASTLAFSLPAGPAGMVWGWFTASILIFFVGLTMVGFLFSLDDACCRARTDQQADMASAMPTAGGLYWWTHYFAGDQYKNPLSFLVGYSNTLGLIGGICSVDYTLSLMILACVSIARDGNWTASQGTIYGLYAGLICVHAISTILASHIMPRIQTFCIYINIAIVIATVIALPVGKVARGGTLNSGSYVFGHVENSSNWPTGWTFVLAFLSPIWSIGFFDSCVHMSEEAMHAARAVPKGILFSAGSACVLGFLLLSVIAASMDPNVANTLGSTFGQPMAQVYYDALGKTGALGFMAVLIFIQFLIGLSLIVAASRQTWAFARDGALPFSSFFRQISRRIRYQPVNAILGLAAVCIVFGLLCLINSVAANALFSLFVASNYVAWGTPILCRLLWGAPRFQPGEFYTGKLSRPIAWVAVVWLGFGLVLSMFPSVKNPQPNDMNYTIAINGFVWIACMLYYFLFARKWFRGPQTTLQPGMEQ</sequence>
<dbReference type="PIRSF" id="PIRSF006060">
    <property type="entry name" value="AA_transporter"/>
    <property type="match status" value="1"/>
</dbReference>
<gene>
    <name evidence="7" type="ORF">ARAM_006785</name>
</gene>
<feature type="transmembrane region" description="Helical" evidence="6">
    <location>
        <begin position="535"/>
        <end position="554"/>
    </location>
</feature>
<dbReference type="GO" id="GO:0016020">
    <property type="term" value="C:membrane"/>
    <property type="evidence" value="ECO:0007669"/>
    <property type="project" value="UniProtKB-SubCell"/>
</dbReference>
<dbReference type="Pfam" id="PF13520">
    <property type="entry name" value="AA_permease_2"/>
    <property type="match status" value="1"/>
</dbReference>
<feature type="transmembrane region" description="Helical" evidence="6">
    <location>
        <begin position="251"/>
        <end position="271"/>
    </location>
</feature>
<keyword evidence="4 6" id="KW-1133">Transmembrane helix</keyword>
<dbReference type="STRING" id="308745.A0A0F8XAQ6"/>
<feature type="transmembrane region" description="Helical" evidence="6">
    <location>
        <begin position="464"/>
        <end position="485"/>
    </location>
</feature>
<feature type="transmembrane region" description="Helical" evidence="6">
    <location>
        <begin position="185"/>
        <end position="209"/>
    </location>
</feature>
<accession>A0A0F8XAQ6</accession>
<dbReference type="Proteomes" id="UP000034291">
    <property type="component" value="Unassembled WGS sequence"/>
</dbReference>
<feature type="transmembrane region" description="Helical" evidence="6">
    <location>
        <begin position="221"/>
        <end position="239"/>
    </location>
</feature>
<dbReference type="OrthoDB" id="3900342at2759"/>
<dbReference type="GO" id="GO:0022857">
    <property type="term" value="F:transmembrane transporter activity"/>
    <property type="evidence" value="ECO:0007669"/>
    <property type="project" value="InterPro"/>
</dbReference>
<dbReference type="AlphaFoldDB" id="A0A0F8XAQ6"/>
<comment type="caution">
    <text evidence="7">The sequence shown here is derived from an EMBL/GenBank/DDBJ whole genome shotgun (WGS) entry which is preliminary data.</text>
</comment>
<feature type="transmembrane region" description="Helical" evidence="6">
    <location>
        <begin position="291"/>
        <end position="312"/>
    </location>
</feature>
<evidence type="ECO:0000256" key="4">
    <source>
        <dbReference type="ARBA" id="ARBA00022989"/>
    </source>
</evidence>
<keyword evidence="3 6" id="KW-0812">Transmembrane</keyword>
<dbReference type="PANTHER" id="PTHR45649:SF6">
    <property type="entry name" value="GABA-SPECIFIC PERMEASE"/>
    <property type="match status" value="1"/>
</dbReference>
<evidence type="ECO:0000256" key="6">
    <source>
        <dbReference type="SAM" id="Phobius"/>
    </source>
</evidence>
<feature type="transmembrane region" description="Helical" evidence="6">
    <location>
        <begin position="436"/>
        <end position="458"/>
    </location>
</feature>
<proteinExistence type="predicted"/>
<feature type="transmembrane region" description="Helical" evidence="6">
    <location>
        <begin position="384"/>
        <end position="405"/>
    </location>
</feature>
<feature type="transmembrane region" description="Helical" evidence="6">
    <location>
        <begin position="333"/>
        <end position="355"/>
    </location>
</feature>
<evidence type="ECO:0000313" key="7">
    <source>
        <dbReference type="EMBL" id="KKK26630.1"/>
    </source>
</evidence>
<dbReference type="EMBL" id="JZBS01000301">
    <property type="protein sequence ID" value="KKK26630.1"/>
    <property type="molecule type" value="Genomic_DNA"/>
</dbReference>
<comment type="subcellular location">
    <subcellularLocation>
        <location evidence="1">Membrane</location>
        <topology evidence="1">Multi-pass membrane protein</topology>
    </subcellularLocation>
</comment>
<dbReference type="InterPro" id="IPR002293">
    <property type="entry name" value="AA/rel_permease1"/>
</dbReference>
<feature type="transmembrane region" description="Helical" evidence="6">
    <location>
        <begin position="80"/>
        <end position="104"/>
    </location>
</feature>
<keyword evidence="8" id="KW-1185">Reference proteome</keyword>
<protein>
    <submittedName>
        <fullName evidence="7">GABA permease</fullName>
    </submittedName>
</protein>
<dbReference type="PANTHER" id="PTHR45649">
    <property type="entry name" value="AMINO-ACID PERMEASE BAT1"/>
    <property type="match status" value="1"/>
</dbReference>
<name>A0A0F8XAQ6_9EURO</name>
<organism evidence="7 8">
    <name type="scientific">Aspergillus rambellii</name>
    <dbReference type="NCBI Taxonomy" id="308745"/>
    <lineage>
        <taxon>Eukaryota</taxon>
        <taxon>Fungi</taxon>
        <taxon>Dikarya</taxon>
        <taxon>Ascomycota</taxon>
        <taxon>Pezizomycotina</taxon>
        <taxon>Eurotiomycetes</taxon>
        <taxon>Eurotiomycetidae</taxon>
        <taxon>Eurotiales</taxon>
        <taxon>Aspergillaceae</taxon>
        <taxon>Aspergillus</taxon>
        <taxon>Aspergillus subgen. Nidulantes</taxon>
    </lineage>
</organism>
<keyword evidence="2" id="KW-0813">Transport</keyword>
<evidence type="ECO:0000256" key="5">
    <source>
        <dbReference type="ARBA" id="ARBA00023136"/>
    </source>
</evidence>
<feature type="transmembrane region" description="Helical" evidence="6">
    <location>
        <begin position="110"/>
        <end position="132"/>
    </location>
</feature>
<reference evidence="7 8" key="1">
    <citation type="submission" date="2015-02" db="EMBL/GenBank/DDBJ databases">
        <title>Draft Genome Sequences of Two Closely-Related Aflatoxigenic Aspergillus Species Obtained from the Cote d'Ivoire.</title>
        <authorList>
            <person name="Moore G.G."/>
            <person name="Beltz S.B."/>
            <person name="Mack B.M."/>
        </authorList>
    </citation>
    <scope>NUCLEOTIDE SEQUENCE [LARGE SCALE GENOMIC DNA]</scope>
    <source>
        <strain evidence="7 8">SRRC1468</strain>
    </source>
</reference>
<dbReference type="Gene3D" id="1.20.1740.10">
    <property type="entry name" value="Amino acid/polyamine transporter I"/>
    <property type="match status" value="1"/>
</dbReference>
<evidence type="ECO:0000256" key="3">
    <source>
        <dbReference type="ARBA" id="ARBA00022692"/>
    </source>
</evidence>